<dbReference type="AlphaFoldDB" id="A0A0R3SBL5"/>
<evidence type="ECO:0000313" key="2">
    <source>
        <dbReference type="EMBL" id="VDL19346.1"/>
    </source>
</evidence>
<dbReference type="OrthoDB" id="6265848at2759"/>
<reference evidence="2 3" key="2">
    <citation type="submission" date="2018-11" db="EMBL/GenBank/DDBJ databases">
        <authorList>
            <consortium name="Pathogen Informatics"/>
        </authorList>
    </citation>
    <scope>NUCLEOTIDE SEQUENCE [LARGE SCALE GENOMIC DNA]</scope>
</reference>
<sequence>MSSALRIFLLLGLFFTLTRVDAAKDHGIEQIIQEFRKEPPPESIWMIHEAGNILDETWKPSPQDNGKLGSRFSLLYD</sequence>
<evidence type="ECO:0000313" key="3">
    <source>
        <dbReference type="Proteomes" id="UP000274504"/>
    </source>
</evidence>
<keyword evidence="1" id="KW-0732">Signal</keyword>
<dbReference type="EMBL" id="UYSG01000398">
    <property type="protein sequence ID" value="VDL19346.1"/>
    <property type="molecule type" value="Genomic_DNA"/>
</dbReference>
<dbReference type="WBParaSite" id="HDID_0000188401-mRNA-1">
    <property type="protein sequence ID" value="HDID_0000188401-mRNA-1"/>
    <property type="gene ID" value="HDID_0000188401"/>
</dbReference>
<gene>
    <name evidence="2" type="ORF">HDID_LOCUS1885</name>
</gene>
<feature type="chain" id="PRO_5043131175" evidence="1">
    <location>
        <begin position="23"/>
        <end position="77"/>
    </location>
</feature>
<proteinExistence type="predicted"/>
<accession>A0A0R3SBL5</accession>
<evidence type="ECO:0000256" key="1">
    <source>
        <dbReference type="SAM" id="SignalP"/>
    </source>
</evidence>
<name>A0A0R3SBL5_HYMDI</name>
<dbReference type="Proteomes" id="UP000274504">
    <property type="component" value="Unassembled WGS sequence"/>
</dbReference>
<feature type="signal peptide" evidence="1">
    <location>
        <begin position="1"/>
        <end position="22"/>
    </location>
</feature>
<reference evidence="4" key="1">
    <citation type="submission" date="2017-02" db="UniProtKB">
        <authorList>
            <consortium name="WormBaseParasite"/>
        </authorList>
    </citation>
    <scope>IDENTIFICATION</scope>
</reference>
<organism evidence="4">
    <name type="scientific">Hymenolepis diminuta</name>
    <name type="common">Rat tapeworm</name>
    <dbReference type="NCBI Taxonomy" id="6216"/>
    <lineage>
        <taxon>Eukaryota</taxon>
        <taxon>Metazoa</taxon>
        <taxon>Spiralia</taxon>
        <taxon>Lophotrochozoa</taxon>
        <taxon>Platyhelminthes</taxon>
        <taxon>Cestoda</taxon>
        <taxon>Eucestoda</taxon>
        <taxon>Cyclophyllidea</taxon>
        <taxon>Hymenolepididae</taxon>
        <taxon>Hymenolepis</taxon>
    </lineage>
</organism>
<protein>
    <submittedName>
        <fullName evidence="4">S9 family peptidase</fullName>
    </submittedName>
</protein>
<evidence type="ECO:0000313" key="4">
    <source>
        <dbReference type="WBParaSite" id="HDID_0000188401-mRNA-1"/>
    </source>
</evidence>